<dbReference type="PROSITE" id="PS51186">
    <property type="entry name" value="GNAT"/>
    <property type="match status" value="1"/>
</dbReference>
<dbReference type="Gene3D" id="3.40.630.30">
    <property type="match status" value="1"/>
</dbReference>
<gene>
    <name evidence="3" type="primary">SNAT1</name>
    <name evidence="3" type="ORF">CSHISOI_10209</name>
</gene>
<evidence type="ECO:0000313" key="4">
    <source>
        <dbReference type="Proteomes" id="UP000326340"/>
    </source>
</evidence>
<sequence>MTTPSAAENEMRNRSWTRDSYLVSTDASLISIPDLNAAFASDAFYWASPLPEPVMREILQNSLCFGLHGPPETTTTTTTTSEGAATEPNHHHHHHLHPRRLVGFARLVTDYVTFAYVTDVWVDPSVQGRGLGRWLVGRVQETIESMPHLRRSLLFTDDWGRSVPFYEELMKMELAGGEAGVSPAVMQMKWRGHPDFRDT</sequence>
<dbReference type="EMBL" id="PUHP01001724">
    <property type="protein sequence ID" value="TQN65262.1"/>
    <property type="molecule type" value="Genomic_DNA"/>
</dbReference>
<keyword evidence="4" id="KW-1185">Reference proteome</keyword>
<dbReference type="AlphaFoldDB" id="A0A5Q4BEB0"/>
<accession>A0A5Q4BEB0</accession>
<evidence type="ECO:0000259" key="2">
    <source>
        <dbReference type="PROSITE" id="PS51186"/>
    </source>
</evidence>
<feature type="region of interest" description="Disordered" evidence="1">
    <location>
        <begin position="69"/>
        <end position="93"/>
    </location>
</feature>
<dbReference type="CDD" id="cd04301">
    <property type="entry name" value="NAT_SF"/>
    <property type="match status" value="1"/>
</dbReference>
<feature type="domain" description="N-acetyltransferase" evidence="2">
    <location>
        <begin position="53"/>
        <end position="199"/>
    </location>
</feature>
<comment type="caution">
    <text evidence="3">The sequence shown here is derived from an EMBL/GenBank/DDBJ whole genome shotgun (WGS) entry which is preliminary data.</text>
</comment>
<evidence type="ECO:0000313" key="3">
    <source>
        <dbReference type="EMBL" id="TQN65262.1"/>
    </source>
</evidence>
<name>A0A5Q4BEB0_9PEZI</name>
<dbReference type="PANTHER" id="PTHR43233:SF1">
    <property type="entry name" value="FAMILY N-ACETYLTRANSFERASE, PUTATIVE (AFU_ORTHOLOGUE AFUA_6G03350)-RELATED"/>
    <property type="match status" value="1"/>
</dbReference>
<dbReference type="InterPro" id="IPR053144">
    <property type="entry name" value="Acetyltransferase_Butenolide"/>
</dbReference>
<keyword evidence="3" id="KW-0808">Transferase</keyword>
<reference evidence="3 4" key="1">
    <citation type="journal article" date="2019" name="Sci. Rep.">
        <title>Colletotrichum shisoi sp. nov., an anthracnose pathogen of Perilla frutescens in Japan: molecular phylogenetic, morphological and genomic evidence.</title>
        <authorList>
            <person name="Gan P."/>
            <person name="Tsushima A."/>
            <person name="Hiroyama R."/>
            <person name="Narusaka M."/>
            <person name="Takano Y."/>
            <person name="Narusaka Y."/>
            <person name="Kawaradani M."/>
            <person name="Damm U."/>
            <person name="Shirasu K."/>
        </authorList>
    </citation>
    <scope>NUCLEOTIDE SEQUENCE [LARGE SCALE GENOMIC DNA]</scope>
    <source>
        <strain evidence="3 4">PG-2018a</strain>
    </source>
</reference>
<evidence type="ECO:0000256" key="1">
    <source>
        <dbReference type="SAM" id="MobiDB-lite"/>
    </source>
</evidence>
<dbReference type="InterPro" id="IPR016181">
    <property type="entry name" value="Acyl_CoA_acyltransferase"/>
</dbReference>
<dbReference type="GO" id="GO:0016747">
    <property type="term" value="F:acyltransferase activity, transferring groups other than amino-acyl groups"/>
    <property type="evidence" value="ECO:0007669"/>
    <property type="project" value="InterPro"/>
</dbReference>
<dbReference type="InterPro" id="IPR000182">
    <property type="entry name" value="GNAT_dom"/>
</dbReference>
<dbReference type="SUPFAM" id="SSF55729">
    <property type="entry name" value="Acyl-CoA N-acyltransferases (Nat)"/>
    <property type="match status" value="1"/>
</dbReference>
<dbReference type="Pfam" id="PF00583">
    <property type="entry name" value="Acetyltransf_1"/>
    <property type="match status" value="1"/>
</dbReference>
<protein>
    <submittedName>
        <fullName evidence="3">Serotonin N-acetyltransferase 1</fullName>
    </submittedName>
</protein>
<proteinExistence type="predicted"/>
<organism evidence="3 4">
    <name type="scientific">Colletotrichum shisoi</name>
    <dbReference type="NCBI Taxonomy" id="2078593"/>
    <lineage>
        <taxon>Eukaryota</taxon>
        <taxon>Fungi</taxon>
        <taxon>Dikarya</taxon>
        <taxon>Ascomycota</taxon>
        <taxon>Pezizomycotina</taxon>
        <taxon>Sordariomycetes</taxon>
        <taxon>Hypocreomycetidae</taxon>
        <taxon>Glomerellales</taxon>
        <taxon>Glomerellaceae</taxon>
        <taxon>Colletotrichum</taxon>
        <taxon>Colletotrichum destructivum species complex</taxon>
    </lineage>
</organism>
<dbReference type="OrthoDB" id="10039976at2759"/>
<dbReference type="PANTHER" id="PTHR43233">
    <property type="entry name" value="FAMILY N-ACETYLTRANSFERASE, PUTATIVE (AFU_ORTHOLOGUE AFUA_6G03350)-RELATED"/>
    <property type="match status" value="1"/>
</dbReference>
<dbReference type="Proteomes" id="UP000326340">
    <property type="component" value="Unassembled WGS sequence"/>
</dbReference>